<feature type="compositionally biased region" description="Basic and acidic residues" evidence="1">
    <location>
        <begin position="219"/>
        <end position="228"/>
    </location>
</feature>
<name>A0A7S2DWA5_9STRA</name>
<gene>
    <name evidence="2" type="ORF">HTAM1171_LOCUS271</name>
</gene>
<feature type="region of interest" description="Disordered" evidence="1">
    <location>
        <begin position="145"/>
        <end position="167"/>
    </location>
</feature>
<feature type="compositionally biased region" description="Polar residues" evidence="1">
    <location>
        <begin position="1"/>
        <end position="21"/>
    </location>
</feature>
<feature type="region of interest" description="Disordered" evidence="1">
    <location>
        <begin position="1"/>
        <end position="26"/>
    </location>
</feature>
<evidence type="ECO:0000313" key="2">
    <source>
        <dbReference type="EMBL" id="CAD9466036.1"/>
    </source>
</evidence>
<organism evidence="2">
    <name type="scientific">Helicotheca tamesis</name>
    <dbReference type="NCBI Taxonomy" id="374047"/>
    <lineage>
        <taxon>Eukaryota</taxon>
        <taxon>Sar</taxon>
        <taxon>Stramenopiles</taxon>
        <taxon>Ochrophyta</taxon>
        <taxon>Bacillariophyta</taxon>
        <taxon>Mediophyceae</taxon>
        <taxon>Lithodesmiophycidae</taxon>
        <taxon>Lithodesmiales</taxon>
        <taxon>Lithodesmiaceae</taxon>
        <taxon>Helicotheca</taxon>
    </lineage>
</organism>
<proteinExistence type="predicted"/>
<feature type="region of interest" description="Disordered" evidence="1">
    <location>
        <begin position="215"/>
        <end position="234"/>
    </location>
</feature>
<sequence length="234" mass="26705">MNRQSNIFRPICNSNNSSDENSLPDDNDNYIRLPILSDISNDGNNDNDILDIEDDMLPSRMRNSDTRNTFESSRPPLIKPRLFFGTMRAGGEEVVEDPNNDRIETEDIAIEECEDTEIQEQSHAPQPPSDATALETHARMIELQQEDGGNRTHGFTTPPPPEPKSSIRDDVKYVSKRFDANDFLSFIPLPRNHKRMRSFTEAEKHREIQFLCNSTARGNDIKEPERKSSMNKAA</sequence>
<dbReference type="AlphaFoldDB" id="A0A7S2DWA5"/>
<dbReference type="EMBL" id="HBGV01000408">
    <property type="protein sequence ID" value="CAD9466036.1"/>
    <property type="molecule type" value="Transcribed_RNA"/>
</dbReference>
<protein>
    <submittedName>
        <fullName evidence="2">Uncharacterized protein</fullName>
    </submittedName>
</protein>
<evidence type="ECO:0000256" key="1">
    <source>
        <dbReference type="SAM" id="MobiDB-lite"/>
    </source>
</evidence>
<accession>A0A7S2DWA5</accession>
<reference evidence="2" key="1">
    <citation type="submission" date="2021-01" db="EMBL/GenBank/DDBJ databases">
        <authorList>
            <person name="Corre E."/>
            <person name="Pelletier E."/>
            <person name="Niang G."/>
            <person name="Scheremetjew M."/>
            <person name="Finn R."/>
            <person name="Kale V."/>
            <person name="Holt S."/>
            <person name="Cochrane G."/>
            <person name="Meng A."/>
            <person name="Brown T."/>
            <person name="Cohen L."/>
        </authorList>
    </citation>
    <scope>NUCLEOTIDE SEQUENCE</scope>
    <source>
        <strain evidence="2">CCMP826</strain>
    </source>
</reference>